<proteinExistence type="predicted"/>
<feature type="region of interest" description="Disordered" evidence="1">
    <location>
        <begin position="35"/>
        <end position="61"/>
    </location>
</feature>
<evidence type="ECO:0000313" key="3">
    <source>
        <dbReference type="Proteomes" id="UP000766904"/>
    </source>
</evidence>
<organism evidence="2 3">
    <name type="scientific">Natronococcus pandeyae</name>
    <dbReference type="NCBI Taxonomy" id="2055836"/>
    <lineage>
        <taxon>Archaea</taxon>
        <taxon>Methanobacteriati</taxon>
        <taxon>Methanobacteriota</taxon>
        <taxon>Stenosarchaea group</taxon>
        <taxon>Halobacteria</taxon>
        <taxon>Halobacteriales</taxon>
        <taxon>Natrialbaceae</taxon>
        <taxon>Natronococcus</taxon>
    </lineage>
</organism>
<keyword evidence="3" id="KW-1185">Reference proteome</keyword>
<protein>
    <submittedName>
        <fullName evidence="2">Uncharacterized protein</fullName>
    </submittedName>
</protein>
<sequence>MTTNRDDTTNLAPKSSELQQTIAKTIRDVAEGHSFSPEFLDGTRAPVERAERSSRLDDEARTTHTGTCFALGTSEGLVVICPENVLPSAVRGTPSILSKSEFATSVQRLVHSACRNDVDVRGSWPFRTEADLPDFELEILEVEKPV</sequence>
<dbReference type="EMBL" id="PHNJ01000004">
    <property type="protein sequence ID" value="TYL38868.1"/>
    <property type="molecule type" value="Genomic_DNA"/>
</dbReference>
<reference evidence="2" key="1">
    <citation type="submission" date="2017-11" db="EMBL/GenBank/DDBJ databases">
        <authorList>
            <person name="Kajale S.C."/>
            <person name="Sharma A."/>
        </authorList>
    </citation>
    <scope>NUCLEOTIDE SEQUENCE</scope>
    <source>
        <strain evidence="2">LS1_42</strain>
    </source>
</reference>
<comment type="caution">
    <text evidence="2">The sequence shown here is derived from an EMBL/GenBank/DDBJ whole genome shotgun (WGS) entry which is preliminary data.</text>
</comment>
<name>A0A8J8Q5C3_9EURY</name>
<dbReference type="Proteomes" id="UP000766904">
    <property type="component" value="Unassembled WGS sequence"/>
</dbReference>
<evidence type="ECO:0000313" key="2">
    <source>
        <dbReference type="EMBL" id="TYL38868.1"/>
    </source>
</evidence>
<gene>
    <name evidence="2" type="ORF">CV102_10190</name>
</gene>
<dbReference type="AlphaFoldDB" id="A0A8J8Q5C3"/>
<evidence type="ECO:0000256" key="1">
    <source>
        <dbReference type="SAM" id="MobiDB-lite"/>
    </source>
</evidence>
<accession>A0A8J8Q5C3</accession>
<feature type="compositionally biased region" description="Basic and acidic residues" evidence="1">
    <location>
        <begin position="46"/>
        <end position="61"/>
    </location>
</feature>